<evidence type="ECO:0008006" key="6">
    <source>
        <dbReference type="Google" id="ProtNLM"/>
    </source>
</evidence>
<evidence type="ECO:0000259" key="3">
    <source>
        <dbReference type="Pfam" id="PF20737"/>
    </source>
</evidence>
<feature type="domain" description="Non-reducing end beta-L-arabinofuranosidase-like GH127 middle" evidence="2">
    <location>
        <begin position="169"/>
        <end position="266"/>
    </location>
</feature>
<dbReference type="SUPFAM" id="SSF48208">
    <property type="entry name" value="Six-hairpin glycosidases"/>
    <property type="match status" value="1"/>
</dbReference>
<dbReference type="Pfam" id="PF20737">
    <property type="entry name" value="Glyco_hydro127C"/>
    <property type="match status" value="1"/>
</dbReference>
<dbReference type="Pfam" id="PF20736">
    <property type="entry name" value="Glyco_hydro127M"/>
    <property type="match status" value="1"/>
</dbReference>
<evidence type="ECO:0000259" key="1">
    <source>
        <dbReference type="Pfam" id="PF07944"/>
    </source>
</evidence>
<gene>
    <name evidence="4" type="ORF">BCM02_10138</name>
</gene>
<dbReference type="InterPro" id="IPR049049">
    <property type="entry name" value="Beta-AFase-like_GH127_C"/>
</dbReference>
<evidence type="ECO:0000313" key="5">
    <source>
        <dbReference type="Proteomes" id="UP000323257"/>
    </source>
</evidence>
<dbReference type="PANTHER" id="PTHR43465:SF2">
    <property type="entry name" value="DUF1680 DOMAIN PROTEIN (AFU_ORTHOLOGUE AFUA_1G08910)"/>
    <property type="match status" value="1"/>
</dbReference>
<dbReference type="InterPro" id="IPR008928">
    <property type="entry name" value="6-hairpin_glycosidase_sf"/>
</dbReference>
<feature type="domain" description="Non-reducing end beta-L-arabinofuranosidase-like GH127 catalytic" evidence="1">
    <location>
        <begin position="6"/>
        <end position="157"/>
    </location>
</feature>
<name>A0A5S5CIS6_9BACL</name>
<dbReference type="AlphaFoldDB" id="A0A5S5CIS6"/>
<dbReference type="InterPro" id="IPR049046">
    <property type="entry name" value="Beta-AFase-like_GH127_middle"/>
</dbReference>
<evidence type="ECO:0000259" key="2">
    <source>
        <dbReference type="Pfam" id="PF20736"/>
    </source>
</evidence>
<accession>A0A5S5CIS6</accession>
<sequence>MYLFSGMTDLAAAYDDDELLKVCIELWNNVTRKRMYITGGVGSNEHWESFTVDYDLPNDRAYTETCAAISLLLWASRMLQSDADRDYADVMERVLYNGILSGISLDGKGYFYVNPLEVWPTACDVRDDLRSVARTRQSWFGCACCPPNIARLLASLGQYVYGYDEDASTLFVHLYMDSRVKQRINDQEVELVVKTAYPWDEAVSMRVSVDRPAEWMIALRLPGWCKRASLKINGEPVNLEDIAVKGYAKLYRVWKEGDQIELELPMPVEKVRAHPKVRENAGRMALQRGPIVYCVEQADNGENLRDLRIPADAEWAWRYDEKLLDGVVLLTGEGLRSNEDDTSDNWLYRTAPNTYHPVRMTAIPYYAWANREPGEMLVWLQEA</sequence>
<feature type="domain" description="Non-reducing end beta-L-arabinofuranosidase-like GH127 C-terminal" evidence="3">
    <location>
        <begin position="268"/>
        <end position="381"/>
    </location>
</feature>
<protein>
    <recommendedName>
        <fullName evidence="6">Beta-L-arabinofuranosidase (Glycosyl hydrolase family 127)</fullName>
    </recommendedName>
</protein>
<dbReference type="Proteomes" id="UP000323257">
    <property type="component" value="Unassembled WGS sequence"/>
</dbReference>
<dbReference type="EMBL" id="VNHS01000001">
    <property type="protein sequence ID" value="TYP78923.1"/>
    <property type="molecule type" value="Genomic_DNA"/>
</dbReference>
<dbReference type="PANTHER" id="PTHR43465">
    <property type="entry name" value="DUF1680 DOMAIN PROTEIN (AFU_ORTHOLOGUE AFUA_1G08910)"/>
    <property type="match status" value="1"/>
</dbReference>
<comment type="caution">
    <text evidence="4">The sequence shown here is derived from an EMBL/GenBank/DDBJ whole genome shotgun (WGS) entry which is preliminary data.</text>
</comment>
<evidence type="ECO:0000313" key="4">
    <source>
        <dbReference type="EMBL" id="TYP78923.1"/>
    </source>
</evidence>
<dbReference type="GO" id="GO:0005975">
    <property type="term" value="P:carbohydrate metabolic process"/>
    <property type="evidence" value="ECO:0007669"/>
    <property type="project" value="InterPro"/>
</dbReference>
<dbReference type="InterPro" id="IPR012878">
    <property type="entry name" value="Beta-AFase-like_GH127_cat"/>
</dbReference>
<proteinExistence type="predicted"/>
<dbReference type="Pfam" id="PF07944">
    <property type="entry name" value="Beta-AFase-like_GH127_cat"/>
    <property type="match status" value="1"/>
</dbReference>
<organism evidence="4 5">
    <name type="scientific">Paenibacillus methanolicus</name>
    <dbReference type="NCBI Taxonomy" id="582686"/>
    <lineage>
        <taxon>Bacteria</taxon>
        <taxon>Bacillati</taxon>
        <taxon>Bacillota</taxon>
        <taxon>Bacilli</taxon>
        <taxon>Bacillales</taxon>
        <taxon>Paenibacillaceae</taxon>
        <taxon>Paenibacillus</taxon>
    </lineage>
</organism>
<dbReference type="InterPro" id="IPR049174">
    <property type="entry name" value="Beta-AFase-like"/>
</dbReference>
<keyword evidence="5" id="KW-1185">Reference proteome</keyword>
<reference evidence="4 5" key="1">
    <citation type="submission" date="2019-07" db="EMBL/GenBank/DDBJ databases">
        <title>Genomic Encyclopedia of Type Strains, Phase III (KMG-III): the genomes of soil and plant-associated and newly described type strains.</title>
        <authorList>
            <person name="Whitman W."/>
        </authorList>
    </citation>
    <scope>NUCLEOTIDE SEQUENCE [LARGE SCALE GENOMIC DNA]</scope>
    <source>
        <strain evidence="4 5">BL24</strain>
    </source>
</reference>